<sequence length="170" mass="17797">MNRDGHTGHDDREPVPLPPGLRRTIARETSLRSRLRDLAVGLAGGCGAAFIALLWATEPDAPPTRTRIAFAALIVVGLAWAAFGTWALTTRRPLYGHDRVVGGWIALAATTTTTVGGAALAAARGGPGAALATGLAGTALIASAAGLLYRARAHRRALLRRRHELREKTG</sequence>
<feature type="region of interest" description="Disordered" evidence="1">
    <location>
        <begin position="1"/>
        <end position="20"/>
    </location>
</feature>
<evidence type="ECO:0000313" key="3">
    <source>
        <dbReference type="EMBL" id="GCD95567.1"/>
    </source>
</evidence>
<dbReference type="AlphaFoldDB" id="A0A401YLU7"/>
<proteinExistence type="predicted"/>
<keyword evidence="4" id="KW-1185">Reference proteome</keyword>
<evidence type="ECO:0008006" key="5">
    <source>
        <dbReference type="Google" id="ProtNLM"/>
    </source>
</evidence>
<feature type="transmembrane region" description="Helical" evidence="2">
    <location>
        <begin position="68"/>
        <end position="88"/>
    </location>
</feature>
<gene>
    <name evidence="3" type="ORF">EHYA_03242</name>
</gene>
<protein>
    <recommendedName>
        <fullName evidence="5">Transmembrane transport protein</fullName>
    </recommendedName>
</protein>
<feature type="transmembrane region" description="Helical" evidence="2">
    <location>
        <begin position="129"/>
        <end position="151"/>
    </location>
</feature>
<keyword evidence="2" id="KW-0472">Membrane</keyword>
<feature type="transmembrane region" description="Helical" evidence="2">
    <location>
        <begin position="38"/>
        <end position="56"/>
    </location>
</feature>
<comment type="caution">
    <text evidence="3">The sequence shown here is derived from an EMBL/GenBank/DDBJ whole genome shotgun (WGS) entry which is preliminary data.</text>
</comment>
<keyword evidence="2" id="KW-0812">Transmembrane</keyword>
<organism evidence="3 4">
    <name type="scientific">Embleya hyalina</name>
    <dbReference type="NCBI Taxonomy" id="516124"/>
    <lineage>
        <taxon>Bacteria</taxon>
        <taxon>Bacillati</taxon>
        <taxon>Actinomycetota</taxon>
        <taxon>Actinomycetes</taxon>
        <taxon>Kitasatosporales</taxon>
        <taxon>Streptomycetaceae</taxon>
        <taxon>Embleya</taxon>
    </lineage>
</organism>
<accession>A0A401YLU7</accession>
<reference evidence="3 4" key="1">
    <citation type="submission" date="2018-12" db="EMBL/GenBank/DDBJ databases">
        <title>Draft genome sequence of Embleya hyalina NBRC 13850T.</title>
        <authorList>
            <person name="Komaki H."/>
            <person name="Hosoyama A."/>
            <person name="Kimura A."/>
            <person name="Ichikawa N."/>
            <person name="Tamura T."/>
        </authorList>
    </citation>
    <scope>NUCLEOTIDE SEQUENCE [LARGE SCALE GENOMIC DNA]</scope>
    <source>
        <strain evidence="3 4">NBRC 13850</strain>
    </source>
</reference>
<feature type="transmembrane region" description="Helical" evidence="2">
    <location>
        <begin position="100"/>
        <end position="123"/>
    </location>
</feature>
<dbReference type="EMBL" id="BIFH01000018">
    <property type="protein sequence ID" value="GCD95567.1"/>
    <property type="molecule type" value="Genomic_DNA"/>
</dbReference>
<evidence type="ECO:0000256" key="2">
    <source>
        <dbReference type="SAM" id="Phobius"/>
    </source>
</evidence>
<keyword evidence="2" id="KW-1133">Transmembrane helix</keyword>
<feature type="compositionally biased region" description="Basic and acidic residues" evidence="1">
    <location>
        <begin position="1"/>
        <end position="14"/>
    </location>
</feature>
<name>A0A401YLU7_9ACTN</name>
<dbReference type="Proteomes" id="UP000286931">
    <property type="component" value="Unassembled WGS sequence"/>
</dbReference>
<evidence type="ECO:0000313" key="4">
    <source>
        <dbReference type="Proteomes" id="UP000286931"/>
    </source>
</evidence>
<dbReference type="RefSeq" id="WP_246126697.1">
    <property type="nucleotide sequence ID" value="NZ_BIFH01000018.1"/>
</dbReference>
<evidence type="ECO:0000256" key="1">
    <source>
        <dbReference type="SAM" id="MobiDB-lite"/>
    </source>
</evidence>